<evidence type="ECO:0000259" key="1">
    <source>
        <dbReference type="Pfam" id="PF07615"/>
    </source>
</evidence>
<gene>
    <name evidence="2" type="ORF">HRUBRA_02019</name>
</gene>
<dbReference type="Proteomes" id="UP000029640">
    <property type="component" value="Unassembled WGS sequence"/>
</dbReference>
<dbReference type="eggNOG" id="ENOG50330AE">
    <property type="taxonomic scope" value="Bacteria"/>
</dbReference>
<protein>
    <recommendedName>
        <fullName evidence="1">Thiamin/hydroxymethyl pyrimidine-binding YkoF putative domain-containing protein</fullName>
    </recommendedName>
</protein>
<comment type="caution">
    <text evidence="2">The sequence shown here is derived from an EMBL/GenBank/DDBJ whole genome shotgun (WGS) entry which is preliminary data.</text>
</comment>
<evidence type="ECO:0000313" key="2">
    <source>
        <dbReference type="EMBL" id="KGE03384.1"/>
    </source>
</evidence>
<reference evidence="2 3" key="1">
    <citation type="journal article" date="2014" name="Genome Announc.">
        <title>Genome Sequence of Gammaproteobacterial Pseudohaliea rubra Type Strain DSM 19751, Isolated from Coastal Seawater of the Mediterranean Sea.</title>
        <authorList>
            <person name="Spring S."/>
            <person name="Fiebig A."/>
            <person name="Riedel T."/>
            <person name="Goker M."/>
            <person name="Klenk H.P."/>
        </authorList>
    </citation>
    <scope>NUCLEOTIDE SEQUENCE [LARGE SCALE GENOMIC DNA]</scope>
    <source>
        <strain evidence="2 3">DSM 19751</strain>
    </source>
</reference>
<dbReference type="Gene3D" id="3.30.70.930">
    <property type="match status" value="1"/>
</dbReference>
<dbReference type="STRING" id="1265313.HRUBRA_02019"/>
<name>A0A095WXN0_9GAMM</name>
<keyword evidence="3" id="KW-1185">Reference proteome</keyword>
<accession>A0A095WXN0</accession>
<dbReference type="OrthoDB" id="164222at2"/>
<dbReference type="SUPFAM" id="SSF89957">
    <property type="entry name" value="MTH1187/YkoF-like"/>
    <property type="match status" value="1"/>
</dbReference>
<dbReference type="RefSeq" id="WP_035517845.1">
    <property type="nucleotide sequence ID" value="NZ_KN234790.1"/>
</dbReference>
<dbReference type="Pfam" id="PF07615">
    <property type="entry name" value="Ykof"/>
    <property type="match status" value="1"/>
</dbReference>
<proteinExistence type="predicted"/>
<organism evidence="2 3">
    <name type="scientific">Pseudohaliea rubra DSM 19751</name>
    <dbReference type="NCBI Taxonomy" id="1265313"/>
    <lineage>
        <taxon>Bacteria</taxon>
        <taxon>Pseudomonadati</taxon>
        <taxon>Pseudomonadota</taxon>
        <taxon>Gammaproteobacteria</taxon>
        <taxon>Cellvibrionales</taxon>
        <taxon>Halieaceae</taxon>
        <taxon>Pseudohaliea</taxon>
    </lineage>
</organism>
<dbReference type="AlphaFoldDB" id="A0A095WXN0"/>
<dbReference type="HOGENOM" id="CLU_191614_0_0_6"/>
<dbReference type="EMBL" id="AUVB01000055">
    <property type="protein sequence ID" value="KGE03384.1"/>
    <property type="molecule type" value="Genomic_DNA"/>
</dbReference>
<feature type="domain" description="Thiamin/hydroxymethyl pyrimidine-binding YkoF putative" evidence="1">
    <location>
        <begin position="5"/>
        <end position="61"/>
    </location>
</feature>
<dbReference type="InterPro" id="IPR011522">
    <property type="entry name" value="Thiamin/HMP-bd_put_YkoF"/>
</dbReference>
<evidence type="ECO:0000313" key="3">
    <source>
        <dbReference type="Proteomes" id="UP000029640"/>
    </source>
</evidence>
<dbReference type="InterPro" id="IPR029756">
    <property type="entry name" value="MTH1187/YkoF-like"/>
</dbReference>
<sequence length="86" mass="9282">MDLTAELSLYPLREDYEPPIRALIDDLAAEAGLLAITNAMSTQLRGDFDTVMTTVARALRASSERFGKQVLVCKFIPGALAIDAAP</sequence>